<proteinExistence type="predicted"/>
<accession>A0A4S8W2V9</accession>
<reference evidence="2 3" key="1">
    <citation type="submission" date="2018-10" db="EMBL/GenBank/DDBJ databases">
        <title>Fifty Aureobasidium pullulans genomes reveal a recombining polyextremotolerant generalist.</title>
        <authorList>
            <person name="Gostincar C."/>
            <person name="Turk M."/>
            <person name="Zajc J."/>
            <person name="Gunde-Cimerman N."/>
        </authorList>
    </citation>
    <scope>NUCLEOTIDE SEQUENCE [LARGE SCALE GENOMIC DNA]</scope>
    <source>
        <strain evidence="2 3">EXF-11318</strain>
    </source>
</reference>
<evidence type="ECO:0000313" key="3">
    <source>
        <dbReference type="Proteomes" id="UP000308014"/>
    </source>
</evidence>
<sequence>MEDKKAREAEILRGEQVVIELGTVQQLSDIVICPAAAAANVPMAPNPDNSTMHSGSAEAKDSKANDNKHLWAIRSTLMRIKRPDKVGYDVYDSASRDSLKRVQLDPKNPPSSPFSCSYSGPAYNENDECSVCFPQFFPASHSISDANARELLSAIVNSIKTDLAFLRTALDKHADFLVSRWKKKSREKRLNFLMEKTSLFDKKWAAVHLLDRVGVLDREYPGERVIPKVRTVRTAKGGYTIAMELHTPQSLADENLREETVASYQDSWFLPYLDAQTLSEDPTLFLSLLHHRTANEPEQWLMFDNANIVLAEHFAIVPNTFNPNCVVAQGPEYGKLVKWNADQAHRWEIIGFTKAHHLLTAQKSMMTLLSNCVKGLLVEADVPPTLEIHPKWEGLIDSNFSRFKTSFSWSTDFVKPFSQPPKFNAREVAELIASRHRVVLDELELLQTDPQYVQSLSKDICACLFFESWKLGDVMPWIVDYLFFETMHRESYWRQLAAESEQMMLYLNVLEEAPSKQAKQDFDRAVFIVQDLCIETFAVFQGQVFAGTLVQKGFERNFEFTGSAKVKSTNRTFSQKDWFPDDLLYWSVSTLGYDENRPFTMDPTFNFAIIDHLCRTDSKEANRIDQTMLDRLSDMSILSDAITSIRSDTTRNRSVDEQVAKIFASKSHTTSPAEWIKKINAGHCPMLGDTLGPDLLRLYQEFPWPRGKKDLRWLDQAIASRACLTKVWERFKKLWVDKLVETKVSKKLIDEDIKVLSAATSPRYQEEVEQEQQDILELVAQSAEAEAAKSNTQVEMQTFWGKENESLASLPTRYKSMTPLSSDTETVTDSLKNQIVIYVPPTRAAALPSIQRVKSDNIAVFHHMFPLRGAESQRSFSWQHFLGAMVDAGFSIFQSQGSAITLKLDDYSGVGVKTIVLHRPHPSPTVNPVMLRRIAKRMEKWFGWHREMFVEKSKSEE</sequence>
<organism evidence="2 3">
    <name type="scientific">Aureobasidium pullulans</name>
    <name type="common">Black yeast</name>
    <name type="synonym">Pullularia pullulans</name>
    <dbReference type="NCBI Taxonomy" id="5580"/>
    <lineage>
        <taxon>Eukaryota</taxon>
        <taxon>Fungi</taxon>
        <taxon>Dikarya</taxon>
        <taxon>Ascomycota</taxon>
        <taxon>Pezizomycotina</taxon>
        <taxon>Dothideomycetes</taxon>
        <taxon>Dothideomycetidae</taxon>
        <taxon>Dothideales</taxon>
        <taxon>Saccotheciaceae</taxon>
        <taxon>Aureobasidium</taxon>
    </lineage>
</organism>
<comment type="caution">
    <text evidence="2">The sequence shown here is derived from an EMBL/GenBank/DDBJ whole genome shotgun (WGS) entry which is preliminary data.</text>
</comment>
<dbReference type="EMBL" id="QZAJ01000110">
    <property type="protein sequence ID" value="THW17360.1"/>
    <property type="molecule type" value="Genomic_DNA"/>
</dbReference>
<protein>
    <submittedName>
        <fullName evidence="2">Uncharacterized protein</fullName>
    </submittedName>
</protein>
<dbReference type="PANTHER" id="PTHR40788">
    <property type="entry name" value="CLR5 DOMAIN-CONTAINING PROTEIN-RELATED"/>
    <property type="match status" value="1"/>
</dbReference>
<evidence type="ECO:0000313" key="2">
    <source>
        <dbReference type="EMBL" id="THW17360.1"/>
    </source>
</evidence>
<evidence type="ECO:0000256" key="1">
    <source>
        <dbReference type="SAM" id="MobiDB-lite"/>
    </source>
</evidence>
<dbReference type="Proteomes" id="UP000308014">
    <property type="component" value="Unassembled WGS sequence"/>
</dbReference>
<name>A0A4S8W2V9_AURPU</name>
<feature type="region of interest" description="Disordered" evidence="1">
    <location>
        <begin position="44"/>
        <end position="64"/>
    </location>
</feature>
<dbReference type="AlphaFoldDB" id="A0A4S8W2V9"/>
<dbReference type="PANTHER" id="PTHR40788:SF2">
    <property type="entry name" value="CLR5 DOMAIN-CONTAINING PROTEIN"/>
    <property type="match status" value="1"/>
</dbReference>
<gene>
    <name evidence="2" type="ORF">D6D24_03956</name>
</gene>